<dbReference type="SUPFAM" id="SSF102114">
    <property type="entry name" value="Radical SAM enzymes"/>
    <property type="match status" value="1"/>
</dbReference>
<dbReference type="AlphaFoldDB" id="A0A133UP31"/>
<evidence type="ECO:0000256" key="4">
    <source>
        <dbReference type="ARBA" id="ARBA00022691"/>
    </source>
</evidence>
<evidence type="ECO:0000256" key="2">
    <source>
        <dbReference type="ARBA" id="ARBA00012126"/>
    </source>
</evidence>
<dbReference type="Proteomes" id="UP000070284">
    <property type="component" value="Unassembled WGS sequence"/>
</dbReference>
<keyword evidence="13" id="KW-1185">Reference proteome</keyword>
<reference evidence="12 13" key="1">
    <citation type="journal article" date="2016" name="Sci. Rep.">
        <title>Metabolic traits of an uncultured archaeal lineage -MSBL1- from brine pools of the Red Sea.</title>
        <authorList>
            <person name="Mwirichia R."/>
            <person name="Alam I."/>
            <person name="Rashid M."/>
            <person name="Vinu M."/>
            <person name="Ba-Alawi W."/>
            <person name="Anthony Kamau A."/>
            <person name="Kamanda Ngugi D."/>
            <person name="Goker M."/>
            <person name="Klenk H.P."/>
            <person name="Bajic V."/>
            <person name="Stingl U."/>
        </authorList>
    </citation>
    <scope>NUCLEOTIDE SEQUENCE [LARGE SCALE GENOMIC DNA]</scope>
    <source>
        <strain evidence="12">SCGC-AAA259E19</strain>
    </source>
</reference>
<dbReference type="PATRIC" id="fig|1698264.3.peg.9"/>
<dbReference type="NCBIfam" id="NF004884">
    <property type="entry name" value="PRK06245.1"/>
    <property type="match status" value="1"/>
</dbReference>
<evidence type="ECO:0000256" key="6">
    <source>
        <dbReference type="ARBA" id="ARBA00023004"/>
    </source>
</evidence>
<comment type="catalytic activity">
    <reaction evidence="9 10">
        <text>5-amino-5-(4-hydroxybenzyl)-6-(D-ribitylimino)-5,6-dihydrouracil + S-adenosyl-L-methionine = 7,8-didemethyl-8-hydroxy-5-deazariboflavin + 5'-deoxyadenosine + L-methionine + NH4(+) + H(+)</text>
        <dbReference type="Rhea" id="RHEA:55204"/>
        <dbReference type="ChEBI" id="CHEBI:15378"/>
        <dbReference type="ChEBI" id="CHEBI:17319"/>
        <dbReference type="ChEBI" id="CHEBI:28938"/>
        <dbReference type="ChEBI" id="CHEBI:57844"/>
        <dbReference type="ChEBI" id="CHEBI:59789"/>
        <dbReference type="ChEBI" id="CHEBI:59904"/>
        <dbReference type="ChEBI" id="CHEBI:85936"/>
        <dbReference type="EC" id="4.3.1.32"/>
    </reaction>
</comment>
<dbReference type="GO" id="GO:0016765">
    <property type="term" value="F:transferase activity, transferring alkyl or aryl (other than methyl) groups"/>
    <property type="evidence" value="ECO:0007669"/>
    <property type="project" value="InterPro"/>
</dbReference>
<proteinExistence type="inferred from homology"/>
<dbReference type="InterPro" id="IPR019939">
    <property type="entry name" value="CofG_family"/>
</dbReference>
<gene>
    <name evidence="10" type="primary">cofG</name>
    <name evidence="12" type="ORF">AKJ65_00045</name>
</gene>
<accession>A0A133UP31</accession>
<comment type="cofactor">
    <cofactor evidence="10">
        <name>[4Fe-4S] cluster</name>
        <dbReference type="ChEBI" id="CHEBI:49883"/>
    </cofactor>
    <text evidence="10">Binds 1 [4Fe-4S] cluster. The cluster is coordinated with 3 cysteines and an exchangeable S-adenosyl-L-methionine.</text>
</comment>
<dbReference type="GO" id="GO:0051539">
    <property type="term" value="F:4 iron, 4 sulfur cluster binding"/>
    <property type="evidence" value="ECO:0007669"/>
    <property type="project" value="UniProtKB-KW"/>
</dbReference>
<evidence type="ECO:0000256" key="3">
    <source>
        <dbReference type="ARBA" id="ARBA00022485"/>
    </source>
</evidence>
<dbReference type="NCBIfam" id="TIGR03550">
    <property type="entry name" value="F420_cofG"/>
    <property type="match status" value="1"/>
</dbReference>
<dbReference type="SFLD" id="SFLDF00294">
    <property type="entry name" value="7_8-didemethyl-8-hydroxy-5-dea"/>
    <property type="match status" value="1"/>
</dbReference>
<dbReference type="InterPro" id="IPR013785">
    <property type="entry name" value="Aldolase_TIM"/>
</dbReference>
<dbReference type="SFLD" id="SFLDG01388">
    <property type="entry name" value="7_8-didemethyl-8-hydroxy-5-dea"/>
    <property type="match status" value="1"/>
</dbReference>
<protein>
    <recommendedName>
        <fullName evidence="2 10">7,8-didemethyl-8-hydroxy-5-deazariboflavin synthase</fullName>
        <ecNumber evidence="2 10">4.3.1.32</ecNumber>
    </recommendedName>
    <alternativeName>
        <fullName evidence="10">FO synthase subunit 1</fullName>
    </alternativeName>
</protein>
<sequence length="328" mass="36983">MSFSRSVFLPVTNLCRNNCSYCGFRRDPEEGAWFLSKKEVLELAKRGRERGCSEALFTLGERPEVYDSVKKRLDEWGYSGTVDYLEDLCKSVLDIDLLPHVNPGILEKRELEKLRSWSASMGLMLESTAELPAHDDSPGKDPNLRLKTIAEAGKLKIPFTTGLLVGVGESREDRKESLLEIRDLNRKYGHIQEIIIQPFAPKAGTLMGNAPPPSYSKILSTVEEARRLMPEMNIQVPPNLIDNGKIIGLIRAGVNDLGGISNVTPDFINPENPWPSIPELKDMLESKDFKLGERLPIYPEFVLDDKFMSSKTQEKIRKMADESGYRRA</sequence>
<dbReference type="InterPro" id="IPR006638">
    <property type="entry name" value="Elp3/MiaA/NifB-like_rSAM"/>
</dbReference>
<dbReference type="PROSITE" id="PS51918">
    <property type="entry name" value="RADICAL_SAM"/>
    <property type="match status" value="1"/>
</dbReference>
<dbReference type="CDD" id="cd01335">
    <property type="entry name" value="Radical_SAM"/>
    <property type="match status" value="1"/>
</dbReference>
<dbReference type="SFLD" id="SFLDS00029">
    <property type="entry name" value="Radical_SAM"/>
    <property type="match status" value="1"/>
</dbReference>
<comment type="similarity">
    <text evidence="10">Belongs to the radical SAM superfamily. CofG family.</text>
</comment>
<evidence type="ECO:0000256" key="7">
    <source>
        <dbReference type="ARBA" id="ARBA00023014"/>
    </source>
</evidence>
<feature type="binding site" evidence="10">
    <location>
        <position position="22"/>
    </location>
    <ligand>
        <name>[4Fe-4S] cluster</name>
        <dbReference type="ChEBI" id="CHEBI:49883"/>
        <note>4Fe-4S-S-AdoMet</note>
    </ligand>
</feature>
<name>A0A133UP31_9EURY</name>
<dbReference type="SMART" id="SM00729">
    <property type="entry name" value="Elp3"/>
    <property type="match status" value="1"/>
</dbReference>
<dbReference type="Pfam" id="PF04055">
    <property type="entry name" value="Radical_SAM"/>
    <property type="match status" value="1"/>
</dbReference>
<evidence type="ECO:0000256" key="9">
    <source>
        <dbReference type="ARBA" id="ARBA00048974"/>
    </source>
</evidence>
<feature type="domain" description="Radical SAM core" evidence="11">
    <location>
        <begin position="1"/>
        <end position="239"/>
    </location>
</feature>
<dbReference type="Gene3D" id="3.20.20.70">
    <property type="entry name" value="Aldolase class I"/>
    <property type="match status" value="1"/>
</dbReference>
<comment type="subunit">
    <text evidence="10">The FO synthase complex consists of two subunits, CofG and CofH.</text>
</comment>
<evidence type="ECO:0000256" key="10">
    <source>
        <dbReference type="HAMAP-Rule" id="MF_01611"/>
    </source>
</evidence>
<organism evidence="12 13">
    <name type="scientific">candidate division MSBL1 archaeon SCGC-AAA259E19</name>
    <dbReference type="NCBI Taxonomy" id="1698264"/>
    <lineage>
        <taxon>Archaea</taxon>
        <taxon>Methanobacteriati</taxon>
        <taxon>Methanobacteriota</taxon>
        <taxon>candidate division MSBL1</taxon>
    </lineage>
</organism>
<comment type="pathway">
    <text evidence="1 10">Cofactor biosynthesis; coenzyme F0 biosynthesis.</text>
</comment>
<feature type="binding site" evidence="10">
    <location>
        <position position="15"/>
    </location>
    <ligand>
        <name>[4Fe-4S] cluster</name>
        <dbReference type="ChEBI" id="CHEBI:49883"/>
        <note>4Fe-4S-S-AdoMet</note>
    </ligand>
</feature>
<dbReference type="GO" id="GO:0005506">
    <property type="term" value="F:iron ion binding"/>
    <property type="evidence" value="ECO:0007669"/>
    <property type="project" value="UniProtKB-UniRule"/>
</dbReference>
<keyword evidence="8 10" id="KW-0456">Lyase</keyword>
<evidence type="ECO:0000313" key="12">
    <source>
        <dbReference type="EMBL" id="KXA95913.1"/>
    </source>
</evidence>
<dbReference type="InterPro" id="IPR034405">
    <property type="entry name" value="F420"/>
</dbReference>
<keyword evidence="3 10" id="KW-0004">4Fe-4S</keyword>
<keyword evidence="6 10" id="KW-0408">Iron</keyword>
<keyword evidence="5 10" id="KW-0479">Metal-binding</keyword>
<dbReference type="PANTHER" id="PTHR43076">
    <property type="entry name" value="FO SYNTHASE (COFH)"/>
    <property type="match status" value="1"/>
</dbReference>
<evidence type="ECO:0000256" key="1">
    <source>
        <dbReference type="ARBA" id="ARBA00004712"/>
    </source>
</evidence>
<keyword evidence="7 10" id="KW-0411">Iron-sulfur</keyword>
<dbReference type="SFLD" id="SFLDG01064">
    <property type="entry name" value="F420__menaquinone_cofactor_bio"/>
    <property type="match status" value="1"/>
</dbReference>
<evidence type="ECO:0000259" key="11">
    <source>
        <dbReference type="PROSITE" id="PS51918"/>
    </source>
</evidence>
<dbReference type="EMBL" id="LHXO01000001">
    <property type="protein sequence ID" value="KXA95913.1"/>
    <property type="molecule type" value="Genomic_DNA"/>
</dbReference>
<dbReference type="HAMAP" id="MF_01611">
    <property type="entry name" value="FO_synth_sub1"/>
    <property type="match status" value="1"/>
</dbReference>
<dbReference type="PANTHER" id="PTHR43076:SF15">
    <property type="entry name" value="7,8-DIDEMETHYL-8-HYDROXY-5-DEAZARIBOFLAVIN SYNTHASE"/>
    <property type="match status" value="1"/>
</dbReference>
<dbReference type="InterPro" id="IPR007197">
    <property type="entry name" value="rSAM"/>
</dbReference>
<evidence type="ECO:0000256" key="5">
    <source>
        <dbReference type="ARBA" id="ARBA00022723"/>
    </source>
</evidence>
<keyword evidence="4 10" id="KW-0949">S-adenosyl-L-methionine</keyword>
<evidence type="ECO:0000256" key="8">
    <source>
        <dbReference type="ARBA" id="ARBA00023239"/>
    </source>
</evidence>
<dbReference type="GO" id="GO:0044689">
    <property type="term" value="F:7,8-didemethyl-8-hydroxy-5-deazariboflavin synthase activity"/>
    <property type="evidence" value="ECO:0007669"/>
    <property type="project" value="UniProtKB-EC"/>
</dbReference>
<comment type="function">
    <text evidence="10">Catalyzes the radical-mediated synthesis of 7,8-didemethyl-8-hydroxy-5-deazariboflavin (FO) from 5-amino-5-(4-hydroxybenzyl)-6-(D-ribitylimino)-5,6-dihydrouracil.</text>
</comment>
<dbReference type="EC" id="4.3.1.32" evidence="2 10"/>
<evidence type="ECO:0000313" key="13">
    <source>
        <dbReference type="Proteomes" id="UP000070284"/>
    </source>
</evidence>
<feature type="binding site" evidence="10">
    <location>
        <position position="19"/>
    </location>
    <ligand>
        <name>[4Fe-4S] cluster</name>
        <dbReference type="ChEBI" id="CHEBI:49883"/>
        <note>4Fe-4S-S-AdoMet</note>
    </ligand>
</feature>
<comment type="caution">
    <text evidence="12">The sequence shown here is derived from an EMBL/GenBank/DDBJ whole genome shotgun (WGS) entry which is preliminary data.</text>
</comment>
<dbReference type="UniPathway" id="UPA00072"/>
<dbReference type="InterPro" id="IPR058240">
    <property type="entry name" value="rSAM_sf"/>
</dbReference>